<sequence length="359" mass="40073">MAGERRLRLVAPGFRSLQKRLDFERSLTALSAALMRTEPDDLDSVVEDALATVGTFFQVDRAYLFEIDMQAGHASNTHEWVANGISAEAQNLQEVPVDTYPWLMAELRADRAMVMNDIADLPEEAVNEREEFRREGIRSIAVVPIWHGVDLAGFAGFDAVRRKVVWEEDYLLGLRLLAQVLGSALRSRSLARWLRHMAFHDALTGLPNRALLEDRLQAALLRARRYDSGLLLAMVDLDDFKLVNDRHGHAIGDAVLCQVARRLQQALRSTDTVARLGGDEFVLVVEDVSESIQVVADRLLSSFDPEFVIEGVRLRVSPSIGIVQVPPGLSDADALMRHADAAMYRAKAAGKHRWVCERA</sequence>
<name>A0ABP9E7N8_9GAMM</name>
<dbReference type="CDD" id="cd01949">
    <property type="entry name" value="GGDEF"/>
    <property type="match status" value="1"/>
</dbReference>
<evidence type="ECO:0000259" key="1">
    <source>
        <dbReference type="PROSITE" id="PS50887"/>
    </source>
</evidence>
<accession>A0ABP9E7N8</accession>
<dbReference type="SUPFAM" id="SSF55781">
    <property type="entry name" value="GAF domain-like"/>
    <property type="match status" value="1"/>
</dbReference>
<evidence type="ECO:0000313" key="3">
    <source>
        <dbReference type="Proteomes" id="UP001501323"/>
    </source>
</evidence>
<dbReference type="NCBIfam" id="TIGR00254">
    <property type="entry name" value="GGDEF"/>
    <property type="match status" value="1"/>
</dbReference>
<comment type="caution">
    <text evidence="2">The sequence shown here is derived from an EMBL/GenBank/DDBJ whole genome shotgun (WGS) entry which is preliminary data.</text>
</comment>
<dbReference type="PANTHER" id="PTHR46663">
    <property type="entry name" value="DIGUANYLATE CYCLASE DGCT-RELATED"/>
    <property type="match status" value="1"/>
</dbReference>
<dbReference type="SMART" id="SM00065">
    <property type="entry name" value="GAF"/>
    <property type="match status" value="1"/>
</dbReference>
<dbReference type="Proteomes" id="UP001501323">
    <property type="component" value="Unassembled WGS sequence"/>
</dbReference>
<dbReference type="Pfam" id="PF01590">
    <property type="entry name" value="GAF"/>
    <property type="match status" value="1"/>
</dbReference>
<dbReference type="InterPro" id="IPR000160">
    <property type="entry name" value="GGDEF_dom"/>
</dbReference>
<keyword evidence="3" id="KW-1185">Reference proteome</keyword>
<proteinExistence type="predicted"/>
<dbReference type="SMART" id="SM00267">
    <property type="entry name" value="GGDEF"/>
    <property type="match status" value="1"/>
</dbReference>
<dbReference type="Gene3D" id="3.30.70.270">
    <property type="match status" value="1"/>
</dbReference>
<dbReference type="InterPro" id="IPR003018">
    <property type="entry name" value="GAF"/>
</dbReference>
<dbReference type="PROSITE" id="PS50887">
    <property type="entry name" value="GGDEF"/>
    <property type="match status" value="1"/>
</dbReference>
<dbReference type="Gene3D" id="3.30.450.40">
    <property type="match status" value="1"/>
</dbReference>
<dbReference type="EMBL" id="BAABJY010000002">
    <property type="protein sequence ID" value="GAA4865499.1"/>
    <property type="molecule type" value="Genomic_DNA"/>
</dbReference>
<dbReference type="SUPFAM" id="SSF55073">
    <property type="entry name" value="Nucleotide cyclase"/>
    <property type="match status" value="1"/>
</dbReference>
<evidence type="ECO:0000313" key="2">
    <source>
        <dbReference type="EMBL" id="GAA4865499.1"/>
    </source>
</evidence>
<organism evidence="2 3">
    <name type="scientific">Luteimonas vadosa</name>
    <dbReference type="NCBI Taxonomy" id="1165507"/>
    <lineage>
        <taxon>Bacteria</taxon>
        <taxon>Pseudomonadati</taxon>
        <taxon>Pseudomonadota</taxon>
        <taxon>Gammaproteobacteria</taxon>
        <taxon>Lysobacterales</taxon>
        <taxon>Lysobacteraceae</taxon>
        <taxon>Luteimonas</taxon>
    </lineage>
</organism>
<dbReference type="RefSeq" id="WP_345295082.1">
    <property type="nucleotide sequence ID" value="NZ_BAABJY010000002.1"/>
</dbReference>
<gene>
    <name evidence="2" type="ORF">GCM10023332_17080</name>
</gene>
<dbReference type="Pfam" id="PF00990">
    <property type="entry name" value="GGDEF"/>
    <property type="match status" value="1"/>
</dbReference>
<protein>
    <recommendedName>
        <fullName evidence="1">GGDEF domain-containing protein</fullName>
    </recommendedName>
</protein>
<dbReference type="InterPro" id="IPR029016">
    <property type="entry name" value="GAF-like_dom_sf"/>
</dbReference>
<reference evidence="3" key="1">
    <citation type="journal article" date="2019" name="Int. J. Syst. Evol. Microbiol.">
        <title>The Global Catalogue of Microorganisms (GCM) 10K type strain sequencing project: providing services to taxonomists for standard genome sequencing and annotation.</title>
        <authorList>
            <consortium name="The Broad Institute Genomics Platform"/>
            <consortium name="The Broad Institute Genome Sequencing Center for Infectious Disease"/>
            <person name="Wu L."/>
            <person name="Ma J."/>
        </authorList>
    </citation>
    <scope>NUCLEOTIDE SEQUENCE [LARGE SCALE GENOMIC DNA]</scope>
    <source>
        <strain evidence="3">JCM 18392</strain>
    </source>
</reference>
<dbReference type="InterPro" id="IPR043128">
    <property type="entry name" value="Rev_trsase/Diguanyl_cyclase"/>
</dbReference>
<dbReference type="PANTHER" id="PTHR46663:SF3">
    <property type="entry name" value="SLL0267 PROTEIN"/>
    <property type="match status" value="1"/>
</dbReference>
<feature type="domain" description="GGDEF" evidence="1">
    <location>
        <begin position="228"/>
        <end position="359"/>
    </location>
</feature>
<dbReference type="InterPro" id="IPR052163">
    <property type="entry name" value="DGC-Regulatory_Protein"/>
</dbReference>
<dbReference type="InterPro" id="IPR029787">
    <property type="entry name" value="Nucleotide_cyclase"/>
</dbReference>